<evidence type="ECO:0000313" key="2">
    <source>
        <dbReference type="EMBL" id="MVQ48436.1"/>
    </source>
</evidence>
<dbReference type="GO" id="GO:0005737">
    <property type="term" value="C:cytoplasm"/>
    <property type="evidence" value="ECO:0007669"/>
    <property type="project" value="TreeGrafter"/>
</dbReference>
<protein>
    <submittedName>
        <fullName evidence="2">Amidohydrolase family protein</fullName>
    </submittedName>
</protein>
<dbReference type="Gene3D" id="3.20.20.140">
    <property type="entry name" value="Metal-dependent hydrolases"/>
    <property type="match status" value="1"/>
</dbReference>
<gene>
    <name evidence="2" type="ORF">GON03_04535</name>
</gene>
<dbReference type="Proteomes" id="UP000473525">
    <property type="component" value="Unassembled WGS sequence"/>
</dbReference>
<reference evidence="2 3" key="1">
    <citation type="submission" date="2019-12" db="EMBL/GenBank/DDBJ databases">
        <authorList>
            <person name="Huq M.A."/>
        </authorList>
    </citation>
    <scope>NUCLEOTIDE SEQUENCE [LARGE SCALE GENOMIC DNA]</scope>
    <source>
        <strain evidence="2 3">MAH-18</strain>
    </source>
</reference>
<dbReference type="AlphaFoldDB" id="A0A6L6XPC8"/>
<dbReference type="PANTHER" id="PTHR43668">
    <property type="entry name" value="ALLANTOINASE"/>
    <property type="match status" value="1"/>
</dbReference>
<dbReference type="InterPro" id="IPR050138">
    <property type="entry name" value="DHOase/Allantoinase_Hydrolase"/>
</dbReference>
<comment type="caution">
    <text evidence="2">The sequence shown here is derived from an EMBL/GenBank/DDBJ whole genome shotgun (WGS) entry which is preliminary data.</text>
</comment>
<dbReference type="EMBL" id="WSEK01000004">
    <property type="protein sequence ID" value="MVQ48436.1"/>
    <property type="molecule type" value="Genomic_DNA"/>
</dbReference>
<organism evidence="2 3">
    <name type="scientific">Nocardioides agri</name>
    <dbReference type="NCBI Taxonomy" id="2682843"/>
    <lineage>
        <taxon>Bacteria</taxon>
        <taxon>Bacillati</taxon>
        <taxon>Actinomycetota</taxon>
        <taxon>Actinomycetes</taxon>
        <taxon>Propionibacteriales</taxon>
        <taxon>Nocardioidaceae</taxon>
        <taxon>Nocardioides</taxon>
    </lineage>
</organism>
<dbReference type="Pfam" id="PF01979">
    <property type="entry name" value="Amidohydro_1"/>
    <property type="match status" value="1"/>
</dbReference>
<evidence type="ECO:0000259" key="1">
    <source>
        <dbReference type="Pfam" id="PF01979"/>
    </source>
</evidence>
<feature type="domain" description="Amidohydrolase-related" evidence="1">
    <location>
        <begin position="315"/>
        <end position="468"/>
    </location>
</feature>
<proteinExistence type="predicted"/>
<sequence>MSDLDLIITNVSVVVPGEAEPQPLDIGVKAGRIARLEADLDPAVAEQVVDAGGKVAFPGVVDAHQHWGIYNPLSEDAVSESRASAQGGVTTALTYMRTGQYYLNKGGPYAEFFPEVLELTDGRAHVDYAFHLAPMSQGHIAEIPDLVAEHGVTSFKIFMFYGGHGLHGRSTDQSSFLMTPEGERYDYAHFEFVMRGVQEARQKFPEIADQISLSLHCETAEIMTAYTKLVEEDGTLTGLPAYSASRPPHSEGLAVTIAAYLAHETELPTINLLHLTSRKAVEAALLMADAFPHIDFRREVTVGHLLADCDTAHGVGGKVNPPLRPREDVEALWSYLIDGKIDWVVSDHACCKEELKFGEPQDDVFLAKSGFGGAEYLLAGMVSEGSRRGVPLGRIAELTATNPARRYGLGASKGSLELGKDADIALVDTTVTWTVRAEDSESTQEYTPFEGAELTAKVTDTFVRGHRVMTDGVVGGEPVGRYLRRPTA</sequence>
<dbReference type="RefSeq" id="WP_157340628.1">
    <property type="nucleotide sequence ID" value="NZ_WSEK01000004.1"/>
</dbReference>
<dbReference type="SUPFAM" id="SSF51556">
    <property type="entry name" value="Metallo-dependent hydrolases"/>
    <property type="match status" value="1"/>
</dbReference>
<evidence type="ECO:0000313" key="3">
    <source>
        <dbReference type="Proteomes" id="UP000473525"/>
    </source>
</evidence>
<accession>A0A6L6XPC8</accession>
<dbReference type="SUPFAM" id="SSF51338">
    <property type="entry name" value="Composite domain of metallo-dependent hydrolases"/>
    <property type="match status" value="1"/>
</dbReference>
<dbReference type="InterPro" id="IPR011059">
    <property type="entry name" value="Metal-dep_hydrolase_composite"/>
</dbReference>
<name>A0A6L6XPC8_9ACTN</name>
<dbReference type="GO" id="GO:0006145">
    <property type="term" value="P:purine nucleobase catabolic process"/>
    <property type="evidence" value="ECO:0007669"/>
    <property type="project" value="TreeGrafter"/>
</dbReference>
<keyword evidence="3" id="KW-1185">Reference proteome</keyword>
<dbReference type="Gene3D" id="2.30.40.10">
    <property type="entry name" value="Urease, subunit C, domain 1"/>
    <property type="match status" value="1"/>
</dbReference>
<dbReference type="InterPro" id="IPR032466">
    <property type="entry name" value="Metal_Hydrolase"/>
</dbReference>
<dbReference type="GO" id="GO:0004038">
    <property type="term" value="F:allantoinase activity"/>
    <property type="evidence" value="ECO:0007669"/>
    <property type="project" value="TreeGrafter"/>
</dbReference>
<dbReference type="InterPro" id="IPR006680">
    <property type="entry name" value="Amidohydro-rel"/>
</dbReference>
<dbReference type="PANTHER" id="PTHR43668:SF2">
    <property type="entry name" value="ALLANTOINASE"/>
    <property type="match status" value="1"/>
</dbReference>
<keyword evidence="2" id="KW-0378">Hydrolase</keyword>